<keyword evidence="4" id="KW-0597">Phosphoprotein</keyword>
<dbReference type="InterPro" id="IPR036890">
    <property type="entry name" value="HATPase_C_sf"/>
</dbReference>
<keyword evidence="6 11" id="KW-0418">Kinase</keyword>
<accession>A0A7Y0EFE8</accession>
<dbReference type="Gene3D" id="1.10.287.130">
    <property type="match status" value="1"/>
</dbReference>
<organism evidence="11 12">
    <name type="scientific">Clostridium muellerianum</name>
    <dbReference type="NCBI Taxonomy" id="2716538"/>
    <lineage>
        <taxon>Bacteria</taxon>
        <taxon>Bacillati</taxon>
        <taxon>Bacillota</taxon>
        <taxon>Clostridia</taxon>
        <taxon>Eubacteriales</taxon>
        <taxon>Clostridiaceae</taxon>
        <taxon>Clostridium</taxon>
    </lineage>
</organism>
<evidence type="ECO:0000256" key="3">
    <source>
        <dbReference type="ARBA" id="ARBA00012438"/>
    </source>
</evidence>
<dbReference type="PROSITE" id="PS50109">
    <property type="entry name" value="HIS_KIN"/>
    <property type="match status" value="1"/>
</dbReference>
<evidence type="ECO:0000259" key="10">
    <source>
        <dbReference type="PROSITE" id="PS50109"/>
    </source>
</evidence>
<dbReference type="EC" id="2.7.13.3" evidence="3"/>
<dbReference type="GO" id="GO:0000155">
    <property type="term" value="F:phosphorelay sensor kinase activity"/>
    <property type="evidence" value="ECO:0007669"/>
    <property type="project" value="InterPro"/>
</dbReference>
<dbReference type="GO" id="GO:0004721">
    <property type="term" value="F:phosphoprotein phosphatase activity"/>
    <property type="evidence" value="ECO:0007669"/>
    <property type="project" value="TreeGrafter"/>
</dbReference>
<evidence type="ECO:0000256" key="9">
    <source>
        <dbReference type="SAM" id="Phobius"/>
    </source>
</evidence>
<dbReference type="EMBL" id="JABBNI010000012">
    <property type="protein sequence ID" value="NMM62393.1"/>
    <property type="molecule type" value="Genomic_DNA"/>
</dbReference>
<keyword evidence="5" id="KW-0808">Transferase</keyword>
<evidence type="ECO:0000256" key="8">
    <source>
        <dbReference type="ARBA" id="ARBA00023136"/>
    </source>
</evidence>
<dbReference type="CDD" id="cd00082">
    <property type="entry name" value="HisKA"/>
    <property type="match status" value="1"/>
</dbReference>
<evidence type="ECO:0000256" key="1">
    <source>
        <dbReference type="ARBA" id="ARBA00000085"/>
    </source>
</evidence>
<dbReference type="PRINTS" id="PR00344">
    <property type="entry name" value="BCTRLSENSOR"/>
</dbReference>
<keyword evidence="7" id="KW-0902">Two-component regulatory system</keyword>
<keyword evidence="9" id="KW-1133">Transmembrane helix</keyword>
<dbReference type="InterPro" id="IPR004358">
    <property type="entry name" value="Sig_transdc_His_kin-like_C"/>
</dbReference>
<protein>
    <recommendedName>
        <fullName evidence="3">histidine kinase</fullName>
        <ecNumber evidence="3">2.7.13.3</ecNumber>
    </recommendedName>
</protein>
<dbReference type="SUPFAM" id="SSF55874">
    <property type="entry name" value="ATPase domain of HSP90 chaperone/DNA topoisomerase II/histidine kinase"/>
    <property type="match status" value="1"/>
</dbReference>
<comment type="catalytic activity">
    <reaction evidence="1">
        <text>ATP + protein L-histidine = ADP + protein N-phospho-L-histidine.</text>
        <dbReference type="EC" id="2.7.13.3"/>
    </reaction>
</comment>
<keyword evidence="12" id="KW-1185">Reference proteome</keyword>
<feature type="transmembrane region" description="Helical" evidence="9">
    <location>
        <begin position="12"/>
        <end position="32"/>
    </location>
</feature>
<dbReference type="GO" id="GO:0016036">
    <property type="term" value="P:cellular response to phosphate starvation"/>
    <property type="evidence" value="ECO:0007669"/>
    <property type="project" value="TreeGrafter"/>
</dbReference>
<reference evidence="11 12" key="2">
    <citation type="submission" date="2020-06" db="EMBL/GenBank/DDBJ databases">
        <title>Complete Genome Sequence of Clostridium muelleri sp. nov. P21T, an Acid-Alcohol Producing Acetogen Isolated from Old Hay.</title>
        <authorList>
            <person name="Duncan K.E."/>
            <person name="Tanner R.S."/>
        </authorList>
    </citation>
    <scope>NUCLEOTIDE SEQUENCE [LARGE SCALE GENOMIC DNA]</scope>
    <source>
        <strain evidence="11 12">P21</strain>
    </source>
</reference>
<dbReference type="PANTHER" id="PTHR45453:SF1">
    <property type="entry name" value="PHOSPHATE REGULON SENSOR PROTEIN PHOR"/>
    <property type="match status" value="1"/>
</dbReference>
<comment type="subcellular location">
    <subcellularLocation>
        <location evidence="2">Membrane</location>
    </subcellularLocation>
</comment>
<dbReference type="InterPro" id="IPR003661">
    <property type="entry name" value="HisK_dim/P_dom"/>
</dbReference>
<dbReference type="InterPro" id="IPR050351">
    <property type="entry name" value="BphY/WalK/GraS-like"/>
</dbReference>
<proteinExistence type="predicted"/>
<feature type="domain" description="Histidine kinase" evidence="10">
    <location>
        <begin position="190"/>
        <end position="406"/>
    </location>
</feature>
<comment type="caution">
    <text evidence="11">The sequence shown here is derived from an EMBL/GenBank/DDBJ whole genome shotgun (WGS) entry which is preliminary data.</text>
</comment>
<keyword evidence="9" id="KW-0812">Transmembrane</keyword>
<feature type="transmembrane region" description="Helical" evidence="9">
    <location>
        <begin position="147"/>
        <end position="170"/>
    </location>
</feature>
<dbReference type="SUPFAM" id="SSF47384">
    <property type="entry name" value="Homodimeric domain of signal transducing histidine kinase"/>
    <property type="match status" value="1"/>
</dbReference>
<name>A0A7Y0EFE8_9CLOT</name>
<dbReference type="CDD" id="cd00075">
    <property type="entry name" value="HATPase"/>
    <property type="match status" value="1"/>
</dbReference>
<evidence type="ECO:0000256" key="4">
    <source>
        <dbReference type="ARBA" id="ARBA00022553"/>
    </source>
</evidence>
<dbReference type="Proteomes" id="UP000537131">
    <property type="component" value="Unassembled WGS sequence"/>
</dbReference>
<evidence type="ECO:0000313" key="11">
    <source>
        <dbReference type="EMBL" id="NMM62393.1"/>
    </source>
</evidence>
<dbReference type="FunFam" id="1.10.287.130:FF:000001">
    <property type="entry name" value="Two-component sensor histidine kinase"/>
    <property type="match status" value="1"/>
</dbReference>
<dbReference type="PANTHER" id="PTHR45453">
    <property type="entry name" value="PHOSPHATE REGULON SENSOR PROTEIN PHOR"/>
    <property type="match status" value="1"/>
</dbReference>
<evidence type="ECO:0000256" key="7">
    <source>
        <dbReference type="ARBA" id="ARBA00023012"/>
    </source>
</evidence>
<dbReference type="SMART" id="SM00387">
    <property type="entry name" value="HATPase_c"/>
    <property type="match status" value="1"/>
</dbReference>
<evidence type="ECO:0000256" key="6">
    <source>
        <dbReference type="ARBA" id="ARBA00022777"/>
    </source>
</evidence>
<evidence type="ECO:0000256" key="2">
    <source>
        <dbReference type="ARBA" id="ARBA00004370"/>
    </source>
</evidence>
<dbReference type="FunFam" id="3.30.565.10:FF:000006">
    <property type="entry name" value="Sensor histidine kinase WalK"/>
    <property type="match status" value="1"/>
</dbReference>
<reference evidence="11 12" key="1">
    <citation type="submission" date="2020-04" db="EMBL/GenBank/DDBJ databases">
        <authorList>
            <person name="Doyle D.A."/>
        </authorList>
    </citation>
    <scope>NUCLEOTIDE SEQUENCE [LARGE SCALE GENOMIC DNA]</scope>
    <source>
        <strain evidence="11 12">P21</strain>
    </source>
</reference>
<evidence type="ECO:0000313" key="12">
    <source>
        <dbReference type="Proteomes" id="UP000537131"/>
    </source>
</evidence>
<dbReference type="Pfam" id="PF02518">
    <property type="entry name" value="HATPase_c"/>
    <property type="match status" value="1"/>
</dbReference>
<gene>
    <name evidence="11" type="ORF">HBE96_06760</name>
</gene>
<dbReference type="RefSeq" id="WP_169296996.1">
    <property type="nucleotide sequence ID" value="NZ_JABBNI010000012.1"/>
</dbReference>
<dbReference type="SMART" id="SM00388">
    <property type="entry name" value="HisKA"/>
    <property type="match status" value="1"/>
</dbReference>
<sequence>MFKRLKLKLTLINSVVFFILFLIFNIVIYFYTKSSLYSEVDRSLSISRKITEMSLQNNNVNLSMLDPRVISIVRDNKGNILSDTHMPIFYKSNEQYIKPVKIDQLYDVKFRRFSFRTIAFSAELNDKTVMVQLLRNTNSEKEFMDNILKIIILGGGIIFLVCISAAGFLAQRTMVPIVSAWQKQKQFVEDASHEMRTPLTIIQSQLQLVFQKPNDKIIENANHLGTALSETRRLSKLIYDLLTLARSDSNVIEIEKKSVDIAKLIKRVAEPYIEISEIEHKCVKMGEMESLILNCDEERIHQLLVILLDNALKYTYEKCNIEINVKKKDNKCSIVVKDDGIGIKEEEKELIFERFYRGDKSRTRETGGTGLGLSIAKWIVSKHGGIIRAEKNHPRGTIIEVIIPVN</sequence>
<dbReference type="InterPro" id="IPR005467">
    <property type="entry name" value="His_kinase_dom"/>
</dbReference>
<dbReference type="Gene3D" id="3.30.565.10">
    <property type="entry name" value="Histidine kinase-like ATPase, C-terminal domain"/>
    <property type="match status" value="1"/>
</dbReference>
<dbReference type="InterPro" id="IPR003594">
    <property type="entry name" value="HATPase_dom"/>
</dbReference>
<dbReference type="GO" id="GO:0005886">
    <property type="term" value="C:plasma membrane"/>
    <property type="evidence" value="ECO:0007669"/>
    <property type="project" value="TreeGrafter"/>
</dbReference>
<dbReference type="InterPro" id="IPR036097">
    <property type="entry name" value="HisK_dim/P_sf"/>
</dbReference>
<dbReference type="Pfam" id="PF00512">
    <property type="entry name" value="HisKA"/>
    <property type="match status" value="1"/>
</dbReference>
<dbReference type="AlphaFoldDB" id="A0A7Y0EFE8"/>
<keyword evidence="8 9" id="KW-0472">Membrane</keyword>
<evidence type="ECO:0000256" key="5">
    <source>
        <dbReference type="ARBA" id="ARBA00022679"/>
    </source>
</evidence>